<dbReference type="SUPFAM" id="SSF51735">
    <property type="entry name" value="NAD(P)-binding Rossmann-fold domains"/>
    <property type="match status" value="1"/>
</dbReference>
<dbReference type="Proteomes" id="UP000886787">
    <property type="component" value="Unassembled WGS sequence"/>
</dbReference>
<proteinExistence type="inferred from homology"/>
<dbReference type="Gene3D" id="3.40.50.720">
    <property type="entry name" value="NAD(P)-binding Rossmann-like Domain"/>
    <property type="match status" value="1"/>
</dbReference>
<dbReference type="InterPro" id="IPR013149">
    <property type="entry name" value="ADH-like_C"/>
</dbReference>
<dbReference type="AlphaFoldDB" id="A0A9D1CU61"/>
<keyword evidence="3" id="KW-0479">Metal-binding</keyword>
<evidence type="ECO:0000256" key="1">
    <source>
        <dbReference type="ARBA" id="ARBA00001947"/>
    </source>
</evidence>
<reference evidence="8" key="1">
    <citation type="submission" date="2020-10" db="EMBL/GenBank/DDBJ databases">
        <authorList>
            <person name="Gilroy R."/>
        </authorList>
    </citation>
    <scope>NUCLEOTIDE SEQUENCE</scope>
    <source>
        <strain evidence="8">ChiSjej1B19-3389</strain>
    </source>
</reference>
<evidence type="ECO:0000256" key="4">
    <source>
        <dbReference type="ARBA" id="ARBA00022833"/>
    </source>
</evidence>
<sequence length="337" mass="38338">MINYIYQLVNPQFFCVKYVDTKTDKKVLVRPRYMSICHADQRYYLGNRDLKALSEKLPMALIHECCGEVILDKTGTYEIGQKVILIPNVPAGDCGIIYENYDERSHFLSSGADGFMREFVGMPPERVVPFENIPLQTASICEFLSVAVHAVNRMDKHAHSRRDTIGIWGDGSMSYVIACALKVKFPKSKIVVVGKNSRKLSRFSFVNKTYLTYSLPADFRVDHAFECVGGEGCHDAIDRMIQHTHPQGTMVFLGVSENKVPINTRLLLEKGLSIIGSSRSGKADFLEAVNMMQIQRVRRRLGSIIYEDEPVRSIDDLHRVFETDLNTPFKTVFEWKL</sequence>
<gene>
    <name evidence="8" type="ORF">IAD32_04715</name>
</gene>
<dbReference type="InterPro" id="IPR036291">
    <property type="entry name" value="NAD(P)-bd_dom_sf"/>
</dbReference>
<dbReference type="Gene3D" id="3.90.180.10">
    <property type="entry name" value="Medium-chain alcohol dehydrogenases, catalytic domain"/>
    <property type="match status" value="1"/>
</dbReference>
<dbReference type="GO" id="GO:0016491">
    <property type="term" value="F:oxidoreductase activity"/>
    <property type="evidence" value="ECO:0007669"/>
    <property type="project" value="UniProtKB-KW"/>
</dbReference>
<dbReference type="PANTHER" id="PTHR43350:SF19">
    <property type="entry name" value="D-GULOSIDE 3-DEHYDROGENASE"/>
    <property type="match status" value="1"/>
</dbReference>
<dbReference type="GO" id="GO:0046872">
    <property type="term" value="F:metal ion binding"/>
    <property type="evidence" value="ECO:0007669"/>
    <property type="project" value="UniProtKB-KW"/>
</dbReference>
<evidence type="ECO:0000313" key="9">
    <source>
        <dbReference type="Proteomes" id="UP000886787"/>
    </source>
</evidence>
<dbReference type="Pfam" id="PF00107">
    <property type="entry name" value="ADH_zinc_N"/>
    <property type="match status" value="1"/>
</dbReference>
<dbReference type="Pfam" id="PF08240">
    <property type="entry name" value="ADH_N"/>
    <property type="match status" value="1"/>
</dbReference>
<keyword evidence="5" id="KW-0560">Oxidoreductase</keyword>
<feature type="domain" description="Alcohol dehydrogenase-like N-terminal" evidence="7">
    <location>
        <begin position="24"/>
        <end position="130"/>
    </location>
</feature>
<organism evidence="8 9">
    <name type="scientific">Candidatus Scatavimonas merdigallinarum</name>
    <dbReference type="NCBI Taxonomy" id="2840914"/>
    <lineage>
        <taxon>Bacteria</taxon>
        <taxon>Bacillati</taxon>
        <taxon>Bacillota</taxon>
        <taxon>Clostridia</taxon>
        <taxon>Eubacteriales</taxon>
        <taxon>Oscillospiraceae</taxon>
        <taxon>Oscillospiraceae incertae sedis</taxon>
        <taxon>Candidatus Scatavimonas</taxon>
    </lineage>
</organism>
<dbReference type="InterPro" id="IPR013154">
    <property type="entry name" value="ADH-like_N"/>
</dbReference>
<evidence type="ECO:0000259" key="7">
    <source>
        <dbReference type="Pfam" id="PF08240"/>
    </source>
</evidence>
<feature type="domain" description="Alcohol dehydrogenase-like C-terminal" evidence="6">
    <location>
        <begin position="220"/>
        <end position="292"/>
    </location>
</feature>
<evidence type="ECO:0000313" key="8">
    <source>
        <dbReference type="EMBL" id="HIQ80572.1"/>
    </source>
</evidence>
<evidence type="ECO:0000256" key="5">
    <source>
        <dbReference type="ARBA" id="ARBA00023002"/>
    </source>
</evidence>
<evidence type="ECO:0000256" key="3">
    <source>
        <dbReference type="ARBA" id="ARBA00022723"/>
    </source>
</evidence>
<evidence type="ECO:0000259" key="6">
    <source>
        <dbReference type="Pfam" id="PF00107"/>
    </source>
</evidence>
<dbReference type="EMBL" id="DVFW01000024">
    <property type="protein sequence ID" value="HIQ80572.1"/>
    <property type="molecule type" value="Genomic_DNA"/>
</dbReference>
<comment type="caution">
    <text evidence="8">The sequence shown here is derived from an EMBL/GenBank/DDBJ whole genome shotgun (WGS) entry which is preliminary data.</text>
</comment>
<keyword evidence="4" id="KW-0862">Zinc</keyword>
<dbReference type="InterPro" id="IPR011032">
    <property type="entry name" value="GroES-like_sf"/>
</dbReference>
<reference evidence="8" key="2">
    <citation type="journal article" date="2021" name="PeerJ">
        <title>Extensive microbial diversity within the chicken gut microbiome revealed by metagenomics and culture.</title>
        <authorList>
            <person name="Gilroy R."/>
            <person name="Ravi A."/>
            <person name="Getino M."/>
            <person name="Pursley I."/>
            <person name="Horton D.L."/>
            <person name="Alikhan N.F."/>
            <person name="Baker D."/>
            <person name="Gharbi K."/>
            <person name="Hall N."/>
            <person name="Watson M."/>
            <person name="Adriaenssens E.M."/>
            <person name="Foster-Nyarko E."/>
            <person name="Jarju S."/>
            <person name="Secka A."/>
            <person name="Antonio M."/>
            <person name="Oren A."/>
            <person name="Chaudhuri R.R."/>
            <person name="La Ragione R."/>
            <person name="Hildebrand F."/>
            <person name="Pallen M.J."/>
        </authorList>
    </citation>
    <scope>NUCLEOTIDE SEQUENCE</scope>
    <source>
        <strain evidence="8">ChiSjej1B19-3389</strain>
    </source>
</reference>
<name>A0A9D1CU61_9FIRM</name>
<accession>A0A9D1CU61</accession>
<comment type="similarity">
    <text evidence="2">Belongs to the zinc-containing alcohol dehydrogenase family.</text>
</comment>
<dbReference type="PANTHER" id="PTHR43350">
    <property type="entry name" value="NAD-DEPENDENT ALCOHOL DEHYDROGENASE"/>
    <property type="match status" value="1"/>
</dbReference>
<protein>
    <submittedName>
        <fullName evidence="8">Alcohol dehydrogenase catalytic domain-containing protein</fullName>
    </submittedName>
</protein>
<comment type="cofactor">
    <cofactor evidence="1">
        <name>Zn(2+)</name>
        <dbReference type="ChEBI" id="CHEBI:29105"/>
    </cofactor>
</comment>
<evidence type="ECO:0000256" key="2">
    <source>
        <dbReference type="ARBA" id="ARBA00008072"/>
    </source>
</evidence>
<dbReference type="SUPFAM" id="SSF50129">
    <property type="entry name" value="GroES-like"/>
    <property type="match status" value="1"/>
</dbReference>